<evidence type="ECO:0000256" key="8">
    <source>
        <dbReference type="ARBA" id="ARBA00022982"/>
    </source>
</evidence>
<dbReference type="PANTHER" id="PTHR12119">
    <property type="entry name" value="UBIQUINOL-CYTOCHROME C REDUCTASE COMPLEX UBIQUINONE-BINDING PROTEIN QP-C"/>
    <property type="match status" value="1"/>
</dbReference>
<sequence length="112" mass="12803">TRSRCIGSQSRAVRFLRKTKQTMVHKGLGQGMAYVRGIIYYSVSPNELHPFRGLLTKAPWNALRRVSEEFFRVVPPFAGAYLIITWGKEANEKTKRKDPAFFEQEAAQNGEL</sequence>
<evidence type="ECO:0000256" key="9">
    <source>
        <dbReference type="ARBA" id="ARBA00022989"/>
    </source>
</evidence>
<accession>A0A267DRC9</accession>
<keyword evidence="6" id="KW-0812">Transmembrane</keyword>
<dbReference type="EMBL" id="NIVC01001730">
    <property type="protein sequence ID" value="PAA64657.1"/>
    <property type="molecule type" value="Genomic_DNA"/>
</dbReference>
<keyword evidence="5 13" id="KW-0679">Respiratory chain</keyword>
<dbReference type="STRING" id="282301.A0A267DRC9"/>
<dbReference type="Proteomes" id="UP000215902">
    <property type="component" value="Unassembled WGS sequence"/>
</dbReference>
<evidence type="ECO:0000256" key="7">
    <source>
        <dbReference type="ARBA" id="ARBA00022792"/>
    </source>
</evidence>
<keyword evidence="8 13" id="KW-0249">Electron transport</keyword>
<dbReference type="GO" id="GO:0005743">
    <property type="term" value="C:mitochondrial inner membrane"/>
    <property type="evidence" value="ECO:0007669"/>
    <property type="project" value="UniProtKB-SubCell"/>
</dbReference>
<comment type="subcellular location">
    <subcellularLocation>
        <location evidence="1 13">Mitochondrion inner membrane</location>
        <topology evidence="1 13">Single-pass membrane protein</topology>
    </subcellularLocation>
</comment>
<comment type="caution">
    <text evidence="14">The sequence shown here is derived from an EMBL/GenBank/DDBJ whole genome shotgun (WGS) entry which is preliminary data.</text>
</comment>
<dbReference type="AlphaFoldDB" id="A0A267DRC9"/>
<dbReference type="OrthoDB" id="6683853at2759"/>
<evidence type="ECO:0000256" key="5">
    <source>
        <dbReference type="ARBA" id="ARBA00022660"/>
    </source>
</evidence>
<organism evidence="14 16">
    <name type="scientific">Macrostomum lignano</name>
    <dbReference type="NCBI Taxonomy" id="282301"/>
    <lineage>
        <taxon>Eukaryota</taxon>
        <taxon>Metazoa</taxon>
        <taxon>Spiralia</taxon>
        <taxon>Lophotrochozoa</taxon>
        <taxon>Platyhelminthes</taxon>
        <taxon>Rhabditophora</taxon>
        <taxon>Macrostomorpha</taxon>
        <taxon>Macrostomida</taxon>
        <taxon>Macrostomidae</taxon>
        <taxon>Macrostomum</taxon>
    </lineage>
</organism>
<feature type="non-terminal residue" evidence="14">
    <location>
        <position position="1"/>
    </location>
</feature>
<evidence type="ECO:0000256" key="12">
    <source>
        <dbReference type="ARBA" id="ARBA00047105"/>
    </source>
</evidence>
<evidence type="ECO:0000256" key="3">
    <source>
        <dbReference type="ARBA" id="ARBA00016324"/>
    </source>
</evidence>
<name>A0A267DRC9_9PLAT</name>
<protein>
    <recommendedName>
        <fullName evidence="3 13">Cytochrome b-c1 complex subunit 8</fullName>
    </recommendedName>
    <alternativeName>
        <fullName evidence="13">Complex III subunit 8</fullName>
    </alternativeName>
</protein>
<keyword evidence="9" id="KW-1133">Transmembrane helix</keyword>
<evidence type="ECO:0000256" key="6">
    <source>
        <dbReference type="ARBA" id="ARBA00022692"/>
    </source>
</evidence>
<gene>
    <name evidence="15" type="ORF">BOX15_Mlig031150g2</name>
    <name evidence="14" type="ORF">BOX15_Mlig031150g5</name>
</gene>
<dbReference type="EMBL" id="NIVC01003480">
    <property type="protein sequence ID" value="PAA51224.1"/>
    <property type="molecule type" value="Genomic_DNA"/>
</dbReference>
<evidence type="ECO:0000313" key="16">
    <source>
        <dbReference type="Proteomes" id="UP000215902"/>
    </source>
</evidence>
<keyword evidence="11" id="KW-0472">Membrane</keyword>
<reference evidence="14 16" key="1">
    <citation type="submission" date="2017-06" db="EMBL/GenBank/DDBJ databases">
        <title>A platform for efficient transgenesis in Macrostomum lignano, a flatworm model organism for stem cell research.</title>
        <authorList>
            <person name="Berezikov E."/>
        </authorList>
    </citation>
    <scope>NUCLEOTIDE SEQUENCE [LARGE SCALE GENOMIC DNA]</scope>
    <source>
        <strain evidence="14">DV1</strain>
        <tissue evidence="14">Whole organism</tissue>
    </source>
</reference>
<dbReference type="InterPro" id="IPR036642">
    <property type="entry name" value="Cyt_bc1_su8_sf"/>
</dbReference>
<proteinExistence type="inferred from homology"/>
<evidence type="ECO:0000256" key="13">
    <source>
        <dbReference type="RuleBase" id="RU368118"/>
    </source>
</evidence>
<evidence type="ECO:0000256" key="10">
    <source>
        <dbReference type="ARBA" id="ARBA00023128"/>
    </source>
</evidence>
<keyword evidence="4 13" id="KW-0813">Transport</keyword>
<dbReference type="InterPro" id="IPR004205">
    <property type="entry name" value="Cyt_bc1_su8"/>
</dbReference>
<comment type="function">
    <text evidence="13">Component of the ubiquinol-cytochrome c oxidoreductase, a multisubunit transmembrane complex that is part of the mitochondrial electron transport chain which drives oxidative phosphorylation. The complex plays an important role in the uptake of multiple carbon sources present in different host niches.</text>
</comment>
<evidence type="ECO:0000313" key="15">
    <source>
        <dbReference type="EMBL" id="PAA64657.1"/>
    </source>
</evidence>
<comment type="similarity">
    <text evidence="2 13">Belongs to the UQCRQ/QCR8 family.</text>
</comment>
<dbReference type="PANTHER" id="PTHR12119:SF2">
    <property type="entry name" value="CYTOCHROME B-C1 COMPLEX SUBUNIT 8"/>
    <property type="match status" value="1"/>
</dbReference>
<evidence type="ECO:0000256" key="11">
    <source>
        <dbReference type="ARBA" id="ARBA00023136"/>
    </source>
</evidence>
<evidence type="ECO:0000313" key="14">
    <source>
        <dbReference type="EMBL" id="PAA51224.1"/>
    </source>
</evidence>
<keyword evidence="16" id="KW-1185">Reference proteome</keyword>
<dbReference type="Gene3D" id="1.20.5.210">
    <property type="entry name" value="Cytochrome b-c1 complex subunit 8"/>
    <property type="match status" value="1"/>
</dbReference>
<evidence type="ECO:0000256" key="1">
    <source>
        <dbReference type="ARBA" id="ARBA00004434"/>
    </source>
</evidence>
<comment type="subunit">
    <text evidence="12 13">Component of the ubiquinol-cytochrome c oxidoreductase (cytochrome b-c1 complex, complex III, CIII), a multisubunit enzyme composed of 11 subunits. The complex is composed of 3 respiratory subunits cytochrome b, cytochrome c1 and Rieske protein UQCRFS1, 2 core protein subunits UQCRC1/QCR1 and UQCRC2/QCR2, and 6 low-molecular weight protein subunits UQCRH/QCR6, UQCRB/QCR7, UQCRQ/QCR8, UQCR10/QCR9, UQCR11/QCR10 and subunit 9, the cleavage product of Rieske protein UQCRFS1. The complex exists as an obligatory dimer and forms supercomplexes (SCs) in the inner mitochondrial membrane with NADH-ubiquinone oxidoreductase (complex I, CI) and cytochrome c oxidase (complex IV, CIV), resulting in different assemblies (supercomplex SCI(1)III(2)IV(1) and megacomplex MCI(2)III(2)IV(2)). Interacts with UQCC6.</text>
</comment>
<dbReference type="GO" id="GO:0045275">
    <property type="term" value="C:respiratory chain complex III"/>
    <property type="evidence" value="ECO:0007669"/>
    <property type="project" value="UniProtKB-UniRule"/>
</dbReference>
<evidence type="ECO:0000256" key="2">
    <source>
        <dbReference type="ARBA" id="ARBA00007668"/>
    </source>
</evidence>
<keyword evidence="10 13" id="KW-0496">Mitochondrion</keyword>
<evidence type="ECO:0000256" key="4">
    <source>
        <dbReference type="ARBA" id="ARBA00022448"/>
    </source>
</evidence>
<keyword evidence="7 13" id="KW-0999">Mitochondrion inner membrane</keyword>
<dbReference type="Pfam" id="PF02939">
    <property type="entry name" value="UcrQ"/>
    <property type="match status" value="1"/>
</dbReference>
<dbReference type="GO" id="GO:0006122">
    <property type="term" value="P:mitochondrial electron transport, ubiquinol to cytochrome c"/>
    <property type="evidence" value="ECO:0007669"/>
    <property type="project" value="UniProtKB-UniRule"/>
</dbReference>
<dbReference type="SUPFAM" id="SSF81508">
    <property type="entry name" value="Ubiquinone-binding protein QP-C of cytochrome bc1 complex (Ubiquinol-cytochrome c reductase)"/>
    <property type="match status" value="1"/>
</dbReference>